<dbReference type="Proteomes" id="UP001628192">
    <property type="component" value="Unassembled WGS sequence"/>
</dbReference>
<gene>
    <name evidence="2" type="ORF">Defa_05530</name>
</gene>
<sequence length="136" mass="15613">MLEQLEITKVEVEKEAMADILIKHFGSYAVTVAANIYALMNMLSPDYSEGRWRFYELSNGGFYMVPLELERYKMCWAGNYYEGEMSADAAGITACLFVFSRLSFEPELDFLAEYYHALYDYMDGHEEAGEIMAAID</sequence>
<organism evidence="2 3">
    <name type="scientific">Desulfovibrio falkowii</name>
    <dbReference type="NCBI Taxonomy" id="3136602"/>
    <lineage>
        <taxon>Bacteria</taxon>
        <taxon>Pseudomonadati</taxon>
        <taxon>Thermodesulfobacteriota</taxon>
        <taxon>Desulfovibrionia</taxon>
        <taxon>Desulfovibrionales</taxon>
        <taxon>Desulfovibrionaceae</taxon>
        <taxon>Desulfovibrio</taxon>
    </lineage>
</organism>
<reference evidence="2 3" key="1">
    <citation type="journal article" date="2025" name="Int. J. Syst. Evol. Microbiol.">
        <title>Desulfovibrio falkowii sp. nov., Porphyromonas miyakawae sp. nov., Mediterraneibacter flintii sp. nov. and Owariibacterium komagatae gen. nov., sp. nov., isolated from human faeces.</title>
        <authorList>
            <person name="Hamaguchi T."/>
            <person name="Ohara M."/>
            <person name="Hisatomi A."/>
            <person name="Sekiguchi K."/>
            <person name="Takeda J.I."/>
            <person name="Ueyama J."/>
            <person name="Ito M."/>
            <person name="Nishiwaki H."/>
            <person name="Ogi T."/>
            <person name="Hirayama M."/>
            <person name="Ohkuma M."/>
            <person name="Sakamoto M."/>
            <person name="Ohno K."/>
        </authorList>
    </citation>
    <scope>NUCLEOTIDE SEQUENCE [LARGE SCALE GENOMIC DNA]</scope>
    <source>
        <strain evidence="2 3">13CB8C</strain>
    </source>
</reference>
<dbReference type="Gene3D" id="3.30.70.3580">
    <property type="entry name" value="Antirestriction protein"/>
    <property type="match status" value="1"/>
</dbReference>
<dbReference type="RefSeq" id="WP_407844141.1">
    <property type="nucleotide sequence ID" value="NZ_BAAFSG010000001.1"/>
</dbReference>
<evidence type="ECO:0000313" key="2">
    <source>
        <dbReference type="EMBL" id="GAB1253066.1"/>
    </source>
</evidence>
<evidence type="ECO:0000256" key="1">
    <source>
        <dbReference type="ARBA" id="ARBA00008618"/>
    </source>
</evidence>
<comment type="caution">
    <text evidence="2">The sequence shown here is derived from an EMBL/GenBank/DDBJ whole genome shotgun (WGS) entry which is preliminary data.</text>
</comment>
<name>A0ABQ0E5S1_9BACT</name>
<protein>
    <submittedName>
        <fullName evidence="2">Antirestriction protein</fullName>
    </submittedName>
</protein>
<keyword evidence="3" id="KW-1185">Reference proteome</keyword>
<dbReference type="EMBL" id="BAAFSG010000001">
    <property type="protein sequence ID" value="GAB1253066.1"/>
    <property type="molecule type" value="Genomic_DNA"/>
</dbReference>
<comment type="similarity">
    <text evidence="1">Belongs to the antirestriction protein family.</text>
</comment>
<evidence type="ECO:0000313" key="3">
    <source>
        <dbReference type="Proteomes" id="UP001628192"/>
    </source>
</evidence>
<dbReference type="Pfam" id="PF03230">
    <property type="entry name" value="Antirestrict"/>
    <property type="match status" value="1"/>
</dbReference>
<dbReference type="InterPro" id="IPR004914">
    <property type="entry name" value="Antirestrict"/>
</dbReference>
<accession>A0ABQ0E5S1</accession>
<dbReference type="InterPro" id="IPR042297">
    <property type="entry name" value="Antirestriction_sf"/>
</dbReference>
<proteinExistence type="inferred from homology"/>